<dbReference type="Pfam" id="PF00107">
    <property type="entry name" value="ADH_zinc_N"/>
    <property type="match status" value="1"/>
</dbReference>
<name>A0A1H1ICN0_9BURK</name>
<dbReference type="InterPro" id="IPR011032">
    <property type="entry name" value="GroES-like_sf"/>
</dbReference>
<dbReference type="InterPro" id="IPR020843">
    <property type="entry name" value="ER"/>
</dbReference>
<dbReference type="PANTHER" id="PTHR43677:SF11">
    <property type="entry name" value="ZINC-CONTAINING ALCOHOL DEHYDROGENASE"/>
    <property type="match status" value="1"/>
</dbReference>
<dbReference type="RefSeq" id="WP_074769504.1">
    <property type="nucleotide sequence ID" value="NZ_FNKP01000002.1"/>
</dbReference>
<keyword evidence="3" id="KW-1185">Reference proteome</keyword>
<dbReference type="OrthoDB" id="9787435at2"/>
<evidence type="ECO:0000313" key="3">
    <source>
        <dbReference type="Proteomes" id="UP000183487"/>
    </source>
</evidence>
<organism evidence="2 3">
    <name type="scientific">Paraburkholderia fungorum</name>
    <dbReference type="NCBI Taxonomy" id="134537"/>
    <lineage>
        <taxon>Bacteria</taxon>
        <taxon>Pseudomonadati</taxon>
        <taxon>Pseudomonadota</taxon>
        <taxon>Betaproteobacteria</taxon>
        <taxon>Burkholderiales</taxon>
        <taxon>Burkholderiaceae</taxon>
        <taxon>Paraburkholderia</taxon>
    </lineage>
</organism>
<gene>
    <name evidence="2" type="ORF">SAMN05443245_4954</name>
</gene>
<sequence length="317" mass="33418">MKAAVVESMGERPIYGEFDEPAVIEGHCLINVSASALSHVTRARASGAHYSSAQSYPFVAGVDGTGRLENGQRVYFFKPRAPFGAMAERTLVPQAQCIALPDSLEDVTAAALAIPGMSSWAALVERAGFVAGETVLINGATGTSGRLAVQIAKHLGAAHIIVTGRNAAALESLTLAGADITISLEQSKDKLIEAFEAQFHRGVDVVLDYLWGTSAESLLFAAARAAADDYHVRFVQIGAISGPDIKLPAAILRSKAITLLGSGIGSIPLMRLFDTMKKVFDAAVPAGLQVATQAFPLAELSAHWENADSLYRTVFIP</sequence>
<dbReference type="PANTHER" id="PTHR43677">
    <property type="entry name" value="SHORT-CHAIN DEHYDROGENASE/REDUCTASE"/>
    <property type="match status" value="1"/>
</dbReference>
<dbReference type="InterPro" id="IPR036291">
    <property type="entry name" value="NAD(P)-bd_dom_sf"/>
</dbReference>
<feature type="domain" description="Enoyl reductase (ER)" evidence="1">
    <location>
        <begin position="4"/>
        <end position="294"/>
    </location>
</feature>
<dbReference type="Gene3D" id="3.40.50.720">
    <property type="entry name" value="NAD(P)-binding Rossmann-like Domain"/>
    <property type="match status" value="1"/>
</dbReference>
<dbReference type="InterPro" id="IPR051397">
    <property type="entry name" value="Zn-ADH-like_protein"/>
</dbReference>
<protein>
    <submittedName>
        <fullName evidence="2">NADPH:quinone reductase</fullName>
    </submittedName>
</protein>
<dbReference type="InterPro" id="IPR013149">
    <property type="entry name" value="ADH-like_C"/>
</dbReference>
<dbReference type="SUPFAM" id="SSF51735">
    <property type="entry name" value="NAD(P)-binding Rossmann-fold domains"/>
    <property type="match status" value="1"/>
</dbReference>
<dbReference type="AlphaFoldDB" id="A0A1H1ICN0"/>
<accession>A0A1H1ICN0</accession>
<dbReference type="SMART" id="SM00829">
    <property type="entry name" value="PKS_ER"/>
    <property type="match status" value="1"/>
</dbReference>
<dbReference type="Gene3D" id="3.90.180.10">
    <property type="entry name" value="Medium-chain alcohol dehydrogenases, catalytic domain"/>
    <property type="match status" value="1"/>
</dbReference>
<dbReference type="GO" id="GO:0016491">
    <property type="term" value="F:oxidoreductase activity"/>
    <property type="evidence" value="ECO:0007669"/>
    <property type="project" value="InterPro"/>
</dbReference>
<dbReference type="Proteomes" id="UP000183487">
    <property type="component" value="Unassembled WGS sequence"/>
</dbReference>
<reference evidence="3" key="1">
    <citation type="submission" date="2016-10" db="EMBL/GenBank/DDBJ databases">
        <authorList>
            <person name="Varghese N."/>
        </authorList>
    </citation>
    <scope>NUCLEOTIDE SEQUENCE [LARGE SCALE GENOMIC DNA]</scope>
    <source>
        <strain evidence="3">GAS106B</strain>
    </source>
</reference>
<proteinExistence type="predicted"/>
<evidence type="ECO:0000313" key="2">
    <source>
        <dbReference type="EMBL" id="SDR35126.1"/>
    </source>
</evidence>
<dbReference type="EMBL" id="FNKP01000002">
    <property type="protein sequence ID" value="SDR35126.1"/>
    <property type="molecule type" value="Genomic_DNA"/>
</dbReference>
<dbReference type="SUPFAM" id="SSF50129">
    <property type="entry name" value="GroES-like"/>
    <property type="match status" value="1"/>
</dbReference>
<evidence type="ECO:0000259" key="1">
    <source>
        <dbReference type="SMART" id="SM00829"/>
    </source>
</evidence>